<accession>A0A4T2GS70</accession>
<reference evidence="1 2" key="1">
    <citation type="submission" date="2019-04" db="EMBL/GenBank/DDBJ databases">
        <title>Genome analysis of Streptococcus suis strain WUSS327.</title>
        <authorList>
            <person name="Chen H."/>
            <person name="Gao X."/>
            <person name="Wu Z."/>
        </authorList>
    </citation>
    <scope>NUCLEOTIDE SEQUENCE [LARGE SCALE GENOMIC DNA]</scope>
    <source>
        <strain evidence="1 2">WUSS327</strain>
    </source>
</reference>
<proteinExistence type="predicted"/>
<evidence type="ECO:0000313" key="1">
    <source>
        <dbReference type="EMBL" id="TII02206.1"/>
    </source>
</evidence>
<dbReference type="EMBL" id="SSXL01000016">
    <property type="protein sequence ID" value="TII02206.1"/>
    <property type="molecule type" value="Genomic_DNA"/>
</dbReference>
<sequence>MHSRTKSSIPLLLIRVNISAQWLIGRFVRASHSKSDLINCAGAVRRTQFLQVEFCTAPTYLSEIRATVFTFLQ</sequence>
<name>A0A4T2GS70_STRSU</name>
<dbReference type="Proteomes" id="UP000309259">
    <property type="component" value="Unassembled WGS sequence"/>
</dbReference>
<evidence type="ECO:0000313" key="2">
    <source>
        <dbReference type="Proteomes" id="UP000309259"/>
    </source>
</evidence>
<gene>
    <name evidence="1" type="ORF">FAJ35_05520</name>
</gene>
<protein>
    <submittedName>
        <fullName evidence="1">Uncharacterized protein</fullName>
    </submittedName>
</protein>
<dbReference type="AlphaFoldDB" id="A0A4T2GS70"/>
<organism evidence="1 2">
    <name type="scientific">Streptococcus suis</name>
    <dbReference type="NCBI Taxonomy" id="1307"/>
    <lineage>
        <taxon>Bacteria</taxon>
        <taxon>Bacillati</taxon>
        <taxon>Bacillota</taxon>
        <taxon>Bacilli</taxon>
        <taxon>Lactobacillales</taxon>
        <taxon>Streptococcaceae</taxon>
        <taxon>Streptococcus</taxon>
    </lineage>
</organism>
<comment type="caution">
    <text evidence="1">The sequence shown here is derived from an EMBL/GenBank/DDBJ whole genome shotgun (WGS) entry which is preliminary data.</text>
</comment>